<sequence>MSQEAADTGFSEELKRKAELANQVLNEVLASRTDIHPKLAEAMSYTLSAPGKRIRAAVIFWCSELIAGEVTDAAKIAAAAMETVHTYSLVHDDLPAMDDDDMRRGQPTCHRMYDEATAVLTGDALLTFAFDILANDVKNADISVKLIRTLAAAAGPAGMVGGQMQDLLSTSEKGDRETLEYIHLNKTAKMFGASAAMGAIAGGGTDEQVDSLYKYGLDIGLGFQVADDLLDISATSEELGKTAGKDQEQGKVTYPSLIGVERSRETAENLAADAIKRLENFGDRAQILRKLPRVLLDRTR</sequence>
<dbReference type="AlphaFoldDB" id="A0A1U9NGE8"/>
<evidence type="ECO:0000256" key="2">
    <source>
        <dbReference type="ARBA" id="ARBA00006706"/>
    </source>
</evidence>
<keyword evidence="5" id="KW-0460">Magnesium</keyword>
<dbReference type="EC" id="2.5.1.10" evidence="8"/>
<name>A0A1U9NGE8_9BACT</name>
<evidence type="ECO:0000256" key="3">
    <source>
        <dbReference type="ARBA" id="ARBA00022679"/>
    </source>
</evidence>
<keyword evidence="3 7" id="KW-0808">Transferase</keyword>
<dbReference type="RefSeq" id="WP_146658912.1">
    <property type="nucleotide sequence ID" value="NZ_CP019791.1"/>
</dbReference>
<gene>
    <name evidence="8" type="ORF">STSP2_00147</name>
</gene>
<dbReference type="InterPro" id="IPR033749">
    <property type="entry name" value="Polyprenyl_synt_CS"/>
</dbReference>
<protein>
    <submittedName>
        <fullName evidence="8">Farnesyl diphosphate synthase</fullName>
        <ecNumber evidence="8">2.5.1.10</ecNumber>
    </submittedName>
</protein>
<evidence type="ECO:0000256" key="7">
    <source>
        <dbReference type="RuleBase" id="RU004466"/>
    </source>
</evidence>
<dbReference type="InterPro" id="IPR008949">
    <property type="entry name" value="Isoprenoid_synthase_dom_sf"/>
</dbReference>
<dbReference type="PANTHER" id="PTHR43281:SF1">
    <property type="entry name" value="FARNESYL DIPHOSPHATE SYNTHASE"/>
    <property type="match status" value="1"/>
</dbReference>
<comment type="similarity">
    <text evidence="2 7">Belongs to the FPP/GGPP synthase family.</text>
</comment>
<dbReference type="FunFam" id="1.10.600.10:FF:000001">
    <property type="entry name" value="Geranylgeranyl diphosphate synthase"/>
    <property type="match status" value="1"/>
</dbReference>
<dbReference type="GO" id="GO:0005737">
    <property type="term" value="C:cytoplasm"/>
    <property type="evidence" value="ECO:0007669"/>
    <property type="project" value="UniProtKB-ARBA"/>
</dbReference>
<dbReference type="SFLD" id="SFLDG01017">
    <property type="entry name" value="Polyprenyl_Transferase_Like"/>
    <property type="match status" value="1"/>
</dbReference>
<dbReference type="NCBIfam" id="NF045485">
    <property type="entry name" value="FPPsyn"/>
    <property type="match status" value="1"/>
</dbReference>
<dbReference type="SFLD" id="SFLDS00005">
    <property type="entry name" value="Isoprenoid_Synthase_Type_I"/>
    <property type="match status" value="1"/>
</dbReference>
<keyword evidence="6" id="KW-0414">Isoprene biosynthesis</keyword>
<dbReference type="InterPro" id="IPR000092">
    <property type="entry name" value="Polyprenyl_synt"/>
</dbReference>
<dbReference type="STRING" id="1936003.STSP2_00147"/>
<evidence type="ECO:0000256" key="1">
    <source>
        <dbReference type="ARBA" id="ARBA00001946"/>
    </source>
</evidence>
<dbReference type="PROSITE" id="PS00723">
    <property type="entry name" value="POLYPRENYL_SYNTHASE_1"/>
    <property type="match status" value="1"/>
</dbReference>
<dbReference type="Proteomes" id="UP000189674">
    <property type="component" value="Chromosome"/>
</dbReference>
<organism evidence="8 9">
    <name type="scientific">Anaerohalosphaera lusitana</name>
    <dbReference type="NCBI Taxonomy" id="1936003"/>
    <lineage>
        <taxon>Bacteria</taxon>
        <taxon>Pseudomonadati</taxon>
        <taxon>Planctomycetota</taxon>
        <taxon>Phycisphaerae</taxon>
        <taxon>Sedimentisphaerales</taxon>
        <taxon>Anaerohalosphaeraceae</taxon>
        <taxon>Anaerohalosphaera</taxon>
    </lineage>
</organism>
<evidence type="ECO:0000256" key="5">
    <source>
        <dbReference type="ARBA" id="ARBA00022842"/>
    </source>
</evidence>
<dbReference type="GO" id="GO:0016114">
    <property type="term" value="P:terpenoid biosynthetic process"/>
    <property type="evidence" value="ECO:0007669"/>
    <property type="project" value="UniProtKB-ARBA"/>
</dbReference>
<evidence type="ECO:0000313" key="9">
    <source>
        <dbReference type="Proteomes" id="UP000189674"/>
    </source>
</evidence>
<reference evidence="9" key="1">
    <citation type="submission" date="2017-02" db="EMBL/GenBank/DDBJ databases">
        <title>Comparative genomics and description of representatives of a novel lineage of planctomycetes thriving in anoxic sediments.</title>
        <authorList>
            <person name="Spring S."/>
            <person name="Bunk B."/>
            <person name="Sproer C."/>
        </authorList>
    </citation>
    <scope>NUCLEOTIDE SEQUENCE [LARGE SCALE GENOMIC DNA]</scope>
    <source>
        <strain evidence="9">ST-NAGAB-D1</strain>
    </source>
</reference>
<dbReference type="GO" id="GO:0004337">
    <property type="term" value="F:(2E,6E)-farnesyl diphosphate synthase activity"/>
    <property type="evidence" value="ECO:0007669"/>
    <property type="project" value="UniProtKB-EC"/>
</dbReference>
<proteinExistence type="inferred from homology"/>
<dbReference type="OrthoDB" id="9805316at2"/>
<dbReference type="Pfam" id="PF00348">
    <property type="entry name" value="polyprenyl_synt"/>
    <property type="match status" value="1"/>
</dbReference>
<dbReference type="PROSITE" id="PS00444">
    <property type="entry name" value="POLYPRENYL_SYNTHASE_2"/>
    <property type="match status" value="1"/>
</dbReference>
<dbReference type="GO" id="GO:0046872">
    <property type="term" value="F:metal ion binding"/>
    <property type="evidence" value="ECO:0007669"/>
    <property type="project" value="UniProtKB-KW"/>
</dbReference>
<keyword evidence="4" id="KW-0479">Metal-binding</keyword>
<dbReference type="SUPFAM" id="SSF48576">
    <property type="entry name" value="Terpenoid synthases"/>
    <property type="match status" value="1"/>
</dbReference>
<comment type="cofactor">
    <cofactor evidence="1">
        <name>Mg(2+)</name>
        <dbReference type="ChEBI" id="CHEBI:18420"/>
    </cofactor>
</comment>
<accession>A0A1U9NGE8</accession>
<dbReference type="EMBL" id="CP019791">
    <property type="protein sequence ID" value="AQT67009.1"/>
    <property type="molecule type" value="Genomic_DNA"/>
</dbReference>
<dbReference type="PANTHER" id="PTHR43281">
    <property type="entry name" value="FARNESYL DIPHOSPHATE SYNTHASE"/>
    <property type="match status" value="1"/>
</dbReference>
<evidence type="ECO:0000256" key="4">
    <source>
        <dbReference type="ARBA" id="ARBA00022723"/>
    </source>
</evidence>
<keyword evidence="9" id="KW-1185">Reference proteome</keyword>
<dbReference type="KEGG" id="alus:STSP2_00147"/>
<evidence type="ECO:0000256" key="6">
    <source>
        <dbReference type="ARBA" id="ARBA00023229"/>
    </source>
</evidence>
<dbReference type="CDD" id="cd00685">
    <property type="entry name" value="Trans_IPPS_HT"/>
    <property type="match status" value="1"/>
</dbReference>
<evidence type="ECO:0000313" key="8">
    <source>
        <dbReference type="EMBL" id="AQT67009.1"/>
    </source>
</evidence>
<dbReference type="Gene3D" id="1.10.600.10">
    <property type="entry name" value="Farnesyl Diphosphate Synthase"/>
    <property type="match status" value="1"/>
</dbReference>
<dbReference type="InterPro" id="IPR053378">
    <property type="entry name" value="Prenyl_diphosphate_synthase"/>
</dbReference>